<gene>
    <name evidence="1" type="primary">VP11</name>
</gene>
<reference evidence="2" key="1">
    <citation type="journal article" date="2017" name="Virus Res.">
        <title>Isolation and characterization of Tarumizu tick virus: A new coltivirus from Haemaphysalis flava ticks in Japan.</title>
        <authorList>
            <person name="Fujita R."/>
            <person name="Ejiri H."/>
            <person name="Lim C.-K."/>
            <person name="Noda S."/>
            <person name="Yamauchi T."/>
            <person name="Watanabe M."/>
            <person name="Kobayashi D."/>
            <person name="Takayama-Ito M."/>
            <person name="Murota K."/>
            <person name="Posadas-Herrera G."/>
            <person name="Minami S."/>
            <person name="Kuwata R."/>
            <person name="Yamaguchi Y."/>
            <person name="Horiya M."/>
            <person name="Katayama Y."/>
            <person name="Shimoda H."/>
            <person name="Saijo M."/>
            <person name="Maeda K."/>
            <person name="Mizutani T."/>
            <person name="Isawa H."/>
            <person name="Sawabe K."/>
        </authorList>
    </citation>
    <scope>NUCLEOTIDE SEQUENCE [LARGE SCALE GENOMIC DNA]</scope>
    <source>
        <strain evidence="2">13T269</strain>
    </source>
</reference>
<dbReference type="GeneID" id="65246847"/>
<evidence type="ECO:0000313" key="2">
    <source>
        <dbReference type="Proteomes" id="UP000502674"/>
    </source>
</evidence>
<dbReference type="Proteomes" id="UP000502674">
    <property type="component" value="Genome"/>
</dbReference>
<sequence length="303" mass="33249">MAVAAILGSGLSNGTVVLSYERIVLNGQVRPARILAKPLISYILGMNSQVLNEWGMFQSWCESNYPDKESNDDWLRFSTFSDKLCGIERTNLVLRHNNGNIEVGAFSNEKRGDRGVFEPCGSPVMAGPLSEYLIDCFSDWLRTGPKDVIDWMARESRDFSLLNIEVMTPMRVVQSSSEKWRGLLAHWTDVAETRAKQSGDESGPLRSFMVAGLICCGQGINLSPQVALVIEAQGGSAAMLITLLSARSTRPCAPEVAGALKDGALQPKWKRYFVKSGGPNYVVPFNSRVPGGRNCTFEDLAMC</sequence>
<dbReference type="EMBL" id="LC275166">
    <property type="protein sequence ID" value="BBA54746.1"/>
    <property type="molecule type" value="Genomic_RNA"/>
</dbReference>
<dbReference type="KEGG" id="vg:65246847"/>
<name>A0A292FWV1_9REOV</name>
<dbReference type="RefSeq" id="YP_010086014.1">
    <property type="nucleotide sequence ID" value="NC_055253.1"/>
</dbReference>
<keyword evidence="2" id="KW-1185">Reference proteome</keyword>
<organism evidence="1 2">
    <name type="scientific">Tarumizu tick virus</name>
    <dbReference type="NCBI Taxonomy" id="2014339"/>
    <lineage>
        <taxon>Viruses</taxon>
        <taxon>Riboviria</taxon>
        <taxon>Orthornavirae</taxon>
        <taxon>Duplornaviricota</taxon>
        <taxon>Resentoviricetes</taxon>
        <taxon>Reovirales</taxon>
        <taxon>Spinareoviridae</taxon>
        <taxon>Coltivirus</taxon>
        <taxon>Coltivirus tarumizuense</taxon>
        <taxon>Tarumizu coltivirus</taxon>
    </lineage>
</organism>
<protein>
    <submittedName>
        <fullName evidence="1">VP11</fullName>
    </submittedName>
</protein>
<proteinExistence type="predicted"/>
<accession>A0A292FWV1</accession>
<evidence type="ECO:0000313" key="1">
    <source>
        <dbReference type="EMBL" id="BBA54746.1"/>
    </source>
</evidence>